<proteinExistence type="inferred from homology"/>
<evidence type="ECO:0000313" key="11">
    <source>
        <dbReference type="Proteomes" id="UP001161405"/>
    </source>
</evidence>
<dbReference type="InterPro" id="IPR005490">
    <property type="entry name" value="LD_TPept_cat_dom"/>
</dbReference>
<protein>
    <recommendedName>
        <fullName evidence="9">L,D-TPase catalytic domain-containing protein</fullName>
    </recommendedName>
</protein>
<keyword evidence="3" id="KW-0808">Transferase</keyword>
<dbReference type="PROSITE" id="PS52029">
    <property type="entry name" value="LD_TPASE"/>
    <property type="match status" value="1"/>
</dbReference>
<keyword evidence="6 7" id="KW-0961">Cell wall biogenesis/degradation</keyword>
<evidence type="ECO:0000256" key="6">
    <source>
        <dbReference type="ARBA" id="ARBA00023316"/>
    </source>
</evidence>
<dbReference type="PANTHER" id="PTHR36699:SF1">
    <property type="entry name" value="L,D-TRANSPEPTIDASE YAFK-RELATED"/>
    <property type="match status" value="1"/>
</dbReference>
<dbReference type="SUPFAM" id="SSF141523">
    <property type="entry name" value="L,D-transpeptidase catalytic domain-like"/>
    <property type="match status" value="1"/>
</dbReference>
<keyword evidence="4 7" id="KW-0133">Cell shape</keyword>
<reference evidence="10" key="1">
    <citation type="journal article" date="2014" name="Int. J. Syst. Evol. Microbiol.">
        <title>Complete genome of a new Firmicutes species belonging to the dominant human colonic microbiota ('Ruminococcus bicirculans') reveals two chromosomes and a selective capacity to utilize plant glucans.</title>
        <authorList>
            <consortium name="NISC Comparative Sequencing Program"/>
            <person name="Wegmann U."/>
            <person name="Louis P."/>
            <person name="Goesmann A."/>
            <person name="Henrissat B."/>
            <person name="Duncan S.H."/>
            <person name="Flint H.J."/>
        </authorList>
    </citation>
    <scope>NUCLEOTIDE SEQUENCE</scope>
    <source>
        <strain evidence="10">NBRC 107169</strain>
    </source>
</reference>
<evidence type="ECO:0000256" key="5">
    <source>
        <dbReference type="ARBA" id="ARBA00022984"/>
    </source>
</evidence>
<dbReference type="Pfam" id="PF03734">
    <property type="entry name" value="YkuD"/>
    <property type="match status" value="1"/>
</dbReference>
<evidence type="ECO:0000256" key="7">
    <source>
        <dbReference type="PROSITE-ProRule" id="PRU01373"/>
    </source>
</evidence>
<comment type="similarity">
    <text evidence="2">Belongs to the YkuD family.</text>
</comment>
<evidence type="ECO:0000256" key="1">
    <source>
        <dbReference type="ARBA" id="ARBA00004752"/>
    </source>
</evidence>
<accession>A0ABQ5UQB3</accession>
<comment type="pathway">
    <text evidence="1 7">Cell wall biogenesis; peptidoglycan biosynthesis.</text>
</comment>
<reference evidence="10" key="2">
    <citation type="submission" date="2023-01" db="EMBL/GenBank/DDBJ databases">
        <title>Draft genome sequence of Maritalea porphyrae strain NBRC 107169.</title>
        <authorList>
            <person name="Sun Q."/>
            <person name="Mori K."/>
        </authorList>
    </citation>
    <scope>NUCLEOTIDE SEQUENCE</scope>
    <source>
        <strain evidence="10">NBRC 107169</strain>
    </source>
</reference>
<evidence type="ECO:0000256" key="4">
    <source>
        <dbReference type="ARBA" id="ARBA00022960"/>
    </source>
</evidence>
<dbReference type="PANTHER" id="PTHR36699">
    <property type="entry name" value="LD-TRANSPEPTIDASE"/>
    <property type="match status" value="1"/>
</dbReference>
<evidence type="ECO:0000256" key="2">
    <source>
        <dbReference type="ARBA" id="ARBA00005992"/>
    </source>
</evidence>
<evidence type="ECO:0000313" key="10">
    <source>
        <dbReference type="EMBL" id="GLQ16505.1"/>
    </source>
</evidence>
<evidence type="ECO:0000256" key="3">
    <source>
        <dbReference type="ARBA" id="ARBA00022679"/>
    </source>
</evidence>
<feature type="region of interest" description="Disordered" evidence="8">
    <location>
        <begin position="326"/>
        <end position="352"/>
    </location>
</feature>
<name>A0ABQ5UQB3_9HYPH</name>
<evidence type="ECO:0000256" key="8">
    <source>
        <dbReference type="SAM" id="MobiDB-lite"/>
    </source>
</evidence>
<gene>
    <name evidence="10" type="ORF">GCM10007879_07540</name>
</gene>
<dbReference type="Proteomes" id="UP001161405">
    <property type="component" value="Unassembled WGS sequence"/>
</dbReference>
<keyword evidence="5 7" id="KW-0573">Peptidoglycan synthesis</keyword>
<keyword evidence="11" id="KW-1185">Reference proteome</keyword>
<feature type="active site" description="Nucleophile" evidence="7">
    <location>
        <position position="170"/>
    </location>
</feature>
<feature type="active site" description="Proton donor/acceptor" evidence="7">
    <location>
        <position position="162"/>
    </location>
</feature>
<comment type="caution">
    <text evidence="10">The sequence shown here is derived from an EMBL/GenBank/DDBJ whole genome shotgun (WGS) entry which is preliminary data.</text>
</comment>
<feature type="domain" description="L,D-TPase catalytic" evidence="9">
    <location>
        <begin position="69"/>
        <end position="201"/>
    </location>
</feature>
<dbReference type="InterPro" id="IPR038063">
    <property type="entry name" value="Transpep_catalytic_dom"/>
</dbReference>
<dbReference type="RefSeq" id="WP_284362152.1">
    <property type="nucleotide sequence ID" value="NZ_BSNI01000002.1"/>
</dbReference>
<organism evidence="10 11">
    <name type="scientific">Maritalea porphyrae</name>
    <dbReference type="NCBI Taxonomy" id="880732"/>
    <lineage>
        <taxon>Bacteria</taxon>
        <taxon>Pseudomonadati</taxon>
        <taxon>Pseudomonadota</taxon>
        <taxon>Alphaproteobacteria</taxon>
        <taxon>Hyphomicrobiales</taxon>
        <taxon>Devosiaceae</taxon>
        <taxon>Maritalea</taxon>
    </lineage>
</organism>
<evidence type="ECO:0000259" key="9">
    <source>
        <dbReference type="PROSITE" id="PS52029"/>
    </source>
</evidence>
<sequence>MLFGTEVVQLENFVISALRQFAKSVFVLLGLGLLAACTTGFESNRHNVPLSSLTKARLSQMGSSEGAPMLVRIFKRESELEVWKEVKKTGKFEHFRTYKICAWSGDLGPKFREGDRQSPEGFYDVTPGLMNPRSNYFLAFNLGFPNKFDRAHGRTGSNIMVHGDCSSRGCYAMTDEKIAEIYALARETFKGGSKSFQVQVFPFRMTGENLAAFSESKHLSFWRDIKVGYDHFELTKERPKWDVCNGRYGINRSGGCGPSLLSKEMQAAYSQKQTADAAAFKLAMANKAQAELDAEAEAQRKLEAARAAEERKVAINQTTQKVTGWFGSLFGGGGSDDQGVEDPNAPVPPPRP</sequence>
<dbReference type="EMBL" id="BSNI01000002">
    <property type="protein sequence ID" value="GLQ16505.1"/>
    <property type="molecule type" value="Genomic_DNA"/>
</dbReference>